<reference evidence="1 2" key="1">
    <citation type="submission" date="2021-06" db="EMBL/GenBank/DDBJ databases">
        <authorList>
            <person name="Palmer J.M."/>
        </authorList>
    </citation>
    <scope>NUCLEOTIDE SEQUENCE [LARGE SCALE GENOMIC DNA]</scope>
    <source>
        <strain evidence="1 2">CL_MEX2019</strain>
        <tissue evidence="1">Muscle</tissue>
    </source>
</reference>
<dbReference type="EMBL" id="JAHUTJ010049513">
    <property type="protein sequence ID" value="MED6283202.1"/>
    <property type="molecule type" value="Genomic_DNA"/>
</dbReference>
<accession>A0ABU7E7H1</accession>
<sequence>MRTFGETVNLQSGGNLTSLQLHFLTAIQSVCRTWTRLLQIYKPPEGLCSYGVLWPGFAAVGVVFIPDLQPECPSALRPAANPISAEERQEIREDKDGNNILSEDCNCTETFYWSHTRGWGIFESSHRFSKCCC</sequence>
<proteinExistence type="predicted"/>
<comment type="caution">
    <text evidence="1">The sequence shown here is derived from an EMBL/GenBank/DDBJ whole genome shotgun (WGS) entry which is preliminary data.</text>
</comment>
<protein>
    <submittedName>
        <fullName evidence="1">Uncharacterized protein</fullName>
    </submittedName>
</protein>
<evidence type="ECO:0000313" key="2">
    <source>
        <dbReference type="Proteomes" id="UP001352852"/>
    </source>
</evidence>
<organism evidence="1 2">
    <name type="scientific">Characodon lateralis</name>
    <dbReference type="NCBI Taxonomy" id="208331"/>
    <lineage>
        <taxon>Eukaryota</taxon>
        <taxon>Metazoa</taxon>
        <taxon>Chordata</taxon>
        <taxon>Craniata</taxon>
        <taxon>Vertebrata</taxon>
        <taxon>Euteleostomi</taxon>
        <taxon>Actinopterygii</taxon>
        <taxon>Neopterygii</taxon>
        <taxon>Teleostei</taxon>
        <taxon>Neoteleostei</taxon>
        <taxon>Acanthomorphata</taxon>
        <taxon>Ovalentaria</taxon>
        <taxon>Atherinomorphae</taxon>
        <taxon>Cyprinodontiformes</taxon>
        <taxon>Goodeidae</taxon>
        <taxon>Characodon</taxon>
    </lineage>
</organism>
<keyword evidence="2" id="KW-1185">Reference proteome</keyword>
<name>A0ABU7E7H1_9TELE</name>
<evidence type="ECO:0000313" key="1">
    <source>
        <dbReference type="EMBL" id="MED6283202.1"/>
    </source>
</evidence>
<gene>
    <name evidence="1" type="ORF">CHARACLAT_006398</name>
</gene>
<dbReference type="Proteomes" id="UP001352852">
    <property type="component" value="Unassembled WGS sequence"/>
</dbReference>